<protein>
    <submittedName>
        <fullName evidence="1">Uncharacterized protein</fullName>
    </submittedName>
</protein>
<accession>A0A5E4MFF4</accession>
<reference evidence="1 2" key="1">
    <citation type="submission" date="2019-08" db="EMBL/GenBank/DDBJ databases">
        <authorList>
            <person name="Alioto T."/>
            <person name="Alioto T."/>
            <person name="Gomez Garrido J."/>
        </authorList>
    </citation>
    <scope>NUCLEOTIDE SEQUENCE [LARGE SCALE GENOMIC DNA]</scope>
</reference>
<dbReference type="OrthoDB" id="6621532at2759"/>
<proteinExistence type="predicted"/>
<keyword evidence="2" id="KW-1185">Reference proteome</keyword>
<evidence type="ECO:0000313" key="2">
    <source>
        <dbReference type="Proteomes" id="UP000325440"/>
    </source>
</evidence>
<dbReference type="EMBL" id="CABPRJ010000552">
    <property type="protein sequence ID" value="VVC30935.1"/>
    <property type="molecule type" value="Genomic_DNA"/>
</dbReference>
<gene>
    <name evidence="1" type="ORF">CINCED_3A021212</name>
</gene>
<dbReference type="AlphaFoldDB" id="A0A5E4MFF4"/>
<evidence type="ECO:0000313" key="1">
    <source>
        <dbReference type="EMBL" id="VVC30935.1"/>
    </source>
</evidence>
<name>A0A5E4MFF4_9HEMI</name>
<organism evidence="1 2">
    <name type="scientific">Cinara cedri</name>
    <dbReference type="NCBI Taxonomy" id="506608"/>
    <lineage>
        <taxon>Eukaryota</taxon>
        <taxon>Metazoa</taxon>
        <taxon>Ecdysozoa</taxon>
        <taxon>Arthropoda</taxon>
        <taxon>Hexapoda</taxon>
        <taxon>Insecta</taxon>
        <taxon>Pterygota</taxon>
        <taxon>Neoptera</taxon>
        <taxon>Paraneoptera</taxon>
        <taxon>Hemiptera</taxon>
        <taxon>Sternorrhyncha</taxon>
        <taxon>Aphidomorpha</taxon>
        <taxon>Aphidoidea</taxon>
        <taxon>Aphididae</taxon>
        <taxon>Lachninae</taxon>
        <taxon>Cinara</taxon>
    </lineage>
</organism>
<sequence>MLIRQGIREICGLPADTPIPVFYYGRKVRDLSMLRTFWEASLQHLAIAKKLSRINYQHLKAVLDLPDEIAKYRLLLDNEIGNIAQAIRSELRVGGLSSGEWTNVIKASINSMSNHGAGGRSVNGSRHFRNEVCNENNIVEFLLHIRGACPKTKLQRNAAHHRVRSAIADLIRNKNFEAYEEIHCQTMNNSVDQNRRTDIIVLDGIKKPWTHLRPNNSLGNK</sequence>
<dbReference type="Proteomes" id="UP000325440">
    <property type="component" value="Unassembled WGS sequence"/>
</dbReference>